<comment type="similarity">
    <text evidence="1">Belongs to the barstar family.</text>
</comment>
<evidence type="ECO:0000259" key="2">
    <source>
        <dbReference type="Pfam" id="PF01337"/>
    </source>
</evidence>
<organism evidence="3 4">
    <name type="scientific">Paracidovorax anthurii</name>
    <dbReference type="NCBI Taxonomy" id="78229"/>
    <lineage>
        <taxon>Bacteria</taxon>
        <taxon>Pseudomonadati</taxon>
        <taxon>Pseudomonadota</taxon>
        <taxon>Betaproteobacteria</taxon>
        <taxon>Burkholderiales</taxon>
        <taxon>Comamonadaceae</taxon>
        <taxon>Paracidovorax</taxon>
    </lineage>
</organism>
<protein>
    <submittedName>
        <fullName evidence="3">Barstar (Barnase inhibitor)</fullName>
    </submittedName>
</protein>
<name>A0A328ZFT4_9BURK</name>
<feature type="domain" description="Barstar (barnase inhibitor)" evidence="2">
    <location>
        <begin position="29"/>
        <end position="106"/>
    </location>
</feature>
<dbReference type="EMBL" id="QLTA01000010">
    <property type="protein sequence ID" value="RAR84689.1"/>
    <property type="molecule type" value="Genomic_DNA"/>
</dbReference>
<evidence type="ECO:0000256" key="1">
    <source>
        <dbReference type="ARBA" id="ARBA00006845"/>
    </source>
</evidence>
<dbReference type="OrthoDB" id="5295683at2"/>
<accession>A0A328ZFT4</accession>
<dbReference type="Proteomes" id="UP000248856">
    <property type="component" value="Unassembled WGS sequence"/>
</dbReference>
<keyword evidence="4" id="KW-1185">Reference proteome</keyword>
<comment type="caution">
    <text evidence="3">The sequence shown here is derived from an EMBL/GenBank/DDBJ whole genome shotgun (WGS) entry which is preliminary data.</text>
</comment>
<gene>
    <name evidence="3" type="ORF">AX018_101041</name>
</gene>
<evidence type="ECO:0000313" key="3">
    <source>
        <dbReference type="EMBL" id="RAR84689.1"/>
    </source>
</evidence>
<dbReference type="SUPFAM" id="SSF52038">
    <property type="entry name" value="Barstar-related"/>
    <property type="match status" value="1"/>
</dbReference>
<dbReference type="InterPro" id="IPR035905">
    <property type="entry name" value="Barstar-like_sf"/>
</dbReference>
<dbReference type="InterPro" id="IPR000468">
    <property type="entry name" value="Barstar"/>
</dbReference>
<proteinExistence type="inferred from homology"/>
<reference evidence="3 4" key="1">
    <citation type="submission" date="2018-06" db="EMBL/GenBank/DDBJ databases">
        <title>Genomic Encyclopedia of Archaeal and Bacterial Type Strains, Phase II (KMG-II): from individual species to whole genera.</title>
        <authorList>
            <person name="Goeker M."/>
        </authorList>
    </citation>
    <scope>NUCLEOTIDE SEQUENCE [LARGE SCALE GENOMIC DNA]</scope>
    <source>
        <strain evidence="3 4">CFPB 3232</strain>
    </source>
</reference>
<dbReference type="Gene3D" id="3.30.370.10">
    <property type="entry name" value="Barstar-like"/>
    <property type="match status" value="1"/>
</dbReference>
<evidence type="ECO:0000313" key="4">
    <source>
        <dbReference type="Proteomes" id="UP000248856"/>
    </source>
</evidence>
<dbReference type="AlphaFoldDB" id="A0A328ZFT4"/>
<sequence>MVTQRAFEYVESQNSIFNEDHFILKVPAGIGSKTELLAVLASAGHFPEYFGGNWDALEDCLRDLSWISQKEVVILHNDLPLQGTPADCRIYLEVLQTVLADWAEIARPNAAEPPSEWAYVDHDLRIVFPLEAEKTVAKLRGT</sequence>
<dbReference type="Pfam" id="PF01337">
    <property type="entry name" value="Barstar"/>
    <property type="match status" value="1"/>
</dbReference>